<reference evidence="2 3" key="1">
    <citation type="submission" date="2015-11" db="EMBL/GenBank/DDBJ databases">
        <title>Expanding the genomic diversity of Burkholderia species for the development of highly accurate diagnostics.</title>
        <authorList>
            <person name="Sahl J."/>
            <person name="Keim P."/>
            <person name="Wagner D."/>
        </authorList>
    </citation>
    <scope>NUCLEOTIDE SEQUENCE [LARGE SCALE GENOMIC DNA]</scope>
    <source>
        <strain evidence="2 3">RF32-BP4</strain>
    </source>
</reference>
<organism evidence="2 3">
    <name type="scientific">Burkholderia ubonensis</name>
    <dbReference type="NCBI Taxonomy" id="101571"/>
    <lineage>
        <taxon>Bacteria</taxon>
        <taxon>Pseudomonadati</taxon>
        <taxon>Pseudomonadota</taxon>
        <taxon>Betaproteobacteria</taxon>
        <taxon>Burkholderiales</taxon>
        <taxon>Burkholderiaceae</taxon>
        <taxon>Burkholderia</taxon>
        <taxon>Burkholderia cepacia complex</taxon>
    </lineage>
</organism>
<keyword evidence="1" id="KW-0732">Signal</keyword>
<accession>A0A102LMD2</accession>
<dbReference type="RefSeq" id="WP_059635528.1">
    <property type="nucleotide sequence ID" value="NZ_LOTK01000085.1"/>
</dbReference>
<proteinExistence type="predicted"/>
<dbReference type="EMBL" id="LOTN01000046">
    <property type="protein sequence ID" value="KUZ86641.1"/>
    <property type="molecule type" value="Genomic_DNA"/>
</dbReference>
<dbReference type="SUPFAM" id="SSF53474">
    <property type="entry name" value="alpha/beta-Hydrolases"/>
    <property type="match status" value="1"/>
</dbReference>
<evidence type="ECO:0000313" key="3">
    <source>
        <dbReference type="Proteomes" id="UP000065521"/>
    </source>
</evidence>
<protein>
    <recommendedName>
        <fullName evidence="4">Alpha/beta hydrolase</fullName>
    </recommendedName>
</protein>
<dbReference type="InterPro" id="IPR029058">
    <property type="entry name" value="AB_hydrolase_fold"/>
</dbReference>
<evidence type="ECO:0008006" key="4">
    <source>
        <dbReference type="Google" id="ProtNLM"/>
    </source>
</evidence>
<evidence type="ECO:0000313" key="2">
    <source>
        <dbReference type="EMBL" id="KUZ86641.1"/>
    </source>
</evidence>
<feature type="chain" id="PRO_5007112904" description="Alpha/beta hydrolase" evidence="1">
    <location>
        <begin position="29"/>
        <end position="322"/>
    </location>
</feature>
<comment type="caution">
    <text evidence="2">The sequence shown here is derived from an EMBL/GenBank/DDBJ whole genome shotgun (WGS) entry which is preliminary data.</text>
</comment>
<evidence type="ECO:0000256" key="1">
    <source>
        <dbReference type="SAM" id="SignalP"/>
    </source>
</evidence>
<sequence length="322" mass="33374">MMIDPAWPGVAFAAGMVLVAAQAAHAQAADVAAKAAPAKEASVAANQPARSQADAATMPPGPAAATMNVAGVALPVFTYRPAHCTPATLLVVFHGVQRDGAAYRDHAMPLAERICAIVVAPQFDAARFPRNVYQYGGASAAHGLSRDPRQPRALVAPLIDWARRASGIAAPRVVLLGHSAGAQFLDRVAAYGSVPGVARIVIANPSTWVMPSVTDAAPFGFGGLGPAYAGDDALRAYLAQSVTVLLGTDDTGGRHLVHGSEADGQGANRYARGLNAFRAARVVAAQRGWTFNWRLVEAPGIGHDAARLFASPAARRAVQDDR</sequence>
<dbReference type="Gene3D" id="3.40.50.1820">
    <property type="entry name" value="alpha/beta hydrolase"/>
    <property type="match status" value="1"/>
</dbReference>
<gene>
    <name evidence="2" type="ORF">WI38_22525</name>
</gene>
<dbReference type="AlphaFoldDB" id="A0A102LMD2"/>
<feature type="signal peptide" evidence="1">
    <location>
        <begin position="1"/>
        <end position="28"/>
    </location>
</feature>
<name>A0A102LMD2_9BURK</name>
<dbReference type="Proteomes" id="UP000065521">
    <property type="component" value="Unassembled WGS sequence"/>
</dbReference>